<proteinExistence type="predicted"/>
<name>A0A914XFQ4_9BILA</name>
<accession>A0A914XFQ4</accession>
<dbReference type="AlphaFoldDB" id="A0A914XFQ4"/>
<feature type="transmembrane region" description="Helical" evidence="1">
    <location>
        <begin position="58"/>
        <end position="78"/>
    </location>
</feature>
<dbReference type="PANTHER" id="PTHR36851:SF1">
    <property type="entry name" value="GLYCO_TRANS_2-LIKE DOMAIN-CONTAINING PROTEIN"/>
    <property type="match status" value="1"/>
</dbReference>
<keyword evidence="1" id="KW-0812">Transmembrane</keyword>
<keyword evidence="1" id="KW-1133">Transmembrane helix</keyword>
<organism evidence="2 3">
    <name type="scientific">Plectus sambesii</name>
    <dbReference type="NCBI Taxonomy" id="2011161"/>
    <lineage>
        <taxon>Eukaryota</taxon>
        <taxon>Metazoa</taxon>
        <taxon>Ecdysozoa</taxon>
        <taxon>Nematoda</taxon>
        <taxon>Chromadorea</taxon>
        <taxon>Plectida</taxon>
        <taxon>Plectina</taxon>
        <taxon>Plectoidea</taxon>
        <taxon>Plectidae</taxon>
        <taxon>Plectus</taxon>
    </lineage>
</organism>
<keyword evidence="2" id="KW-1185">Reference proteome</keyword>
<dbReference type="WBParaSite" id="PSAMB.scaffold7500size7544.g30191.t1">
    <property type="protein sequence ID" value="PSAMB.scaffold7500size7544.g30191.t1"/>
    <property type="gene ID" value="PSAMB.scaffold7500size7544.g30191"/>
</dbReference>
<sequence>MPEKPYAPISKYCAECQPKPANKYLRWNLLFAIIIATLLTSPVWMALIPVLRRASMEFIIAVLAAIQFMWFMATVNAIRYVLKLRREFVCNDCLKNERDLESTGKSTDQIKHLIGLTLYKEPLELLIRTTDSLARQTKAKKSLSVFIGLEEGTPDKENKIVQLRERYKSQFERFIITVHPRDLCGDIAGKCSNLNYAARKAIDFLSADPEYGLSDGRVELLVTTGDCDSIFPPKYFDCLEKDYIWLNEEDRHRTVWQSPLFYSM</sequence>
<keyword evidence="1" id="KW-0472">Membrane</keyword>
<dbReference type="Proteomes" id="UP000887566">
    <property type="component" value="Unplaced"/>
</dbReference>
<protein>
    <submittedName>
        <fullName evidence="3">Glycosyltransferase 2-like domain-containing protein</fullName>
    </submittedName>
</protein>
<evidence type="ECO:0000256" key="1">
    <source>
        <dbReference type="SAM" id="Phobius"/>
    </source>
</evidence>
<reference evidence="3" key="1">
    <citation type="submission" date="2022-11" db="UniProtKB">
        <authorList>
            <consortium name="WormBaseParasite"/>
        </authorList>
    </citation>
    <scope>IDENTIFICATION</scope>
</reference>
<evidence type="ECO:0000313" key="2">
    <source>
        <dbReference type="Proteomes" id="UP000887566"/>
    </source>
</evidence>
<dbReference type="PANTHER" id="PTHR36851">
    <property type="entry name" value="UNNAMED PRODUCT"/>
    <property type="match status" value="1"/>
</dbReference>
<feature type="transmembrane region" description="Helical" evidence="1">
    <location>
        <begin position="29"/>
        <end position="52"/>
    </location>
</feature>
<evidence type="ECO:0000313" key="3">
    <source>
        <dbReference type="WBParaSite" id="PSAMB.scaffold7500size7544.g30191.t1"/>
    </source>
</evidence>